<keyword evidence="1" id="KW-0227">DNA damage</keyword>
<dbReference type="Pfam" id="PF00633">
    <property type="entry name" value="HHH"/>
    <property type="match status" value="1"/>
</dbReference>
<reference evidence="4" key="1">
    <citation type="journal article" date="2019" name="bioRxiv">
        <title>The Genome of the Zebra Mussel, Dreissena polymorpha: A Resource for Invasive Species Research.</title>
        <authorList>
            <person name="McCartney M.A."/>
            <person name="Auch B."/>
            <person name="Kono T."/>
            <person name="Mallez S."/>
            <person name="Zhang Y."/>
            <person name="Obille A."/>
            <person name="Becker A."/>
            <person name="Abrahante J.E."/>
            <person name="Garbe J."/>
            <person name="Badalamenti J.P."/>
            <person name="Herman A."/>
            <person name="Mangelson H."/>
            <person name="Liachko I."/>
            <person name="Sullivan S."/>
            <person name="Sone E.D."/>
            <person name="Koren S."/>
            <person name="Silverstein K.A.T."/>
            <person name="Beckman K.B."/>
            <person name="Gohl D.M."/>
        </authorList>
    </citation>
    <scope>NUCLEOTIDE SEQUENCE</scope>
    <source>
        <strain evidence="4">Duluth1</strain>
        <tissue evidence="4">Whole animal</tissue>
    </source>
</reference>
<keyword evidence="2" id="KW-0234">DNA repair</keyword>
<dbReference type="GO" id="GO:0016787">
    <property type="term" value="F:hydrolase activity"/>
    <property type="evidence" value="ECO:0007669"/>
    <property type="project" value="UniProtKB-ARBA"/>
</dbReference>
<reference evidence="4" key="2">
    <citation type="submission" date="2020-11" db="EMBL/GenBank/DDBJ databases">
        <authorList>
            <person name="McCartney M.A."/>
            <person name="Auch B."/>
            <person name="Kono T."/>
            <person name="Mallez S."/>
            <person name="Becker A."/>
            <person name="Gohl D.M."/>
            <person name="Silverstein K.A.T."/>
            <person name="Koren S."/>
            <person name="Bechman K.B."/>
            <person name="Herman A."/>
            <person name="Abrahante J.E."/>
            <person name="Garbe J."/>
        </authorList>
    </citation>
    <scope>NUCLEOTIDE SEQUENCE</scope>
    <source>
        <strain evidence="4">Duluth1</strain>
        <tissue evidence="4">Whole animal</tissue>
    </source>
</reference>
<evidence type="ECO:0000256" key="2">
    <source>
        <dbReference type="ARBA" id="ARBA00023204"/>
    </source>
</evidence>
<sequence>MVVHILTATEEELRELPEVGPKTAGVREKHKTMTPDLLSLAMGRTIPWYLLDLVEFPEAAKDFKSVVSDDLAGQPSAEQFVLSLPQGASGVQEQFPDKATPAEVKLDVAASPLSNLAVAKLVQGQQPIEQDQNLQSRQGERPSKPYVYRPGVGHPVRHQSGSQVRRQE</sequence>
<evidence type="ECO:0000256" key="1">
    <source>
        <dbReference type="ARBA" id="ARBA00022763"/>
    </source>
</evidence>
<keyword evidence="5" id="KW-1185">Reference proteome</keyword>
<feature type="compositionally biased region" description="Polar residues" evidence="3">
    <location>
        <begin position="159"/>
        <end position="168"/>
    </location>
</feature>
<proteinExistence type="predicted"/>
<dbReference type="Proteomes" id="UP000828390">
    <property type="component" value="Unassembled WGS sequence"/>
</dbReference>
<evidence type="ECO:0000313" key="5">
    <source>
        <dbReference type="Proteomes" id="UP000828390"/>
    </source>
</evidence>
<dbReference type="GO" id="GO:0003677">
    <property type="term" value="F:DNA binding"/>
    <property type="evidence" value="ECO:0007669"/>
    <property type="project" value="InterPro"/>
</dbReference>
<comment type="caution">
    <text evidence="4">The sequence shown here is derived from an EMBL/GenBank/DDBJ whole genome shotgun (WGS) entry which is preliminary data.</text>
</comment>
<feature type="region of interest" description="Disordered" evidence="3">
    <location>
        <begin position="127"/>
        <end position="168"/>
    </location>
</feature>
<organism evidence="4 5">
    <name type="scientific">Dreissena polymorpha</name>
    <name type="common">Zebra mussel</name>
    <name type="synonym">Mytilus polymorpha</name>
    <dbReference type="NCBI Taxonomy" id="45954"/>
    <lineage>
        <taxon>Eukaryota</taxon>
        <taxon>Metazoa</taxon>
        <taxon>Spiralia</taxon>
        <taxon>Lophotrochozoa</taxon>
        <taxon>Mollusca</taxon>
        <taxon>Bivalvia</taxon>
        <taxon>Autobranchia</taxon>
        <taxon>Heteroconchia</taxon>
        <taxon>Euheterodonta</taxon>
        <taxon>Imparidentia</taxon>
        <taxon>Neoheterodontei</taxon>
        <taxon>Myida</taxon>
        <taxon>Dreissenoidea</taxon>
        <taxon>Dreissenidae</taxon>
        <taxon>Dreissena</taxon>
    </lineage>
</organism>
<gene>
    <name evidence="4" type="ORF">DPMN_142004</name>
</gene>
<protein>
    <submittedName>
        <fullName evidence="4">Uncharacterized protein</fullName>
    </submittedName>
</protein>
<evidence type="ECO:0000256" key="3">
    <source>
        <dbReference type="SAM" id="MobiDB-lite"/>
    </source>
</evidence>
<dbReference type="GO" id="GO:0006281">
    <property type="term" value="P:DNA repair"/>
    <property type="evidence" value="ECO:0007669"/>
    <property type="project" value="UniProtKB-KW"/>
</dbReference>
<dbReference type="GO" id="GO:0140097">
    <property type="term" value="F:catalytic activity, acting on DNA"/>
    <property type="evidence" value="ECO:0007669"/>
    <property type="project" value="UniProtKB-ARBA"/>
</dbReference>
<feature type="compositionally biased region" description="Polar residues" evidence="3">
    <location>
        <begin position="127"/>
        <end position="137"/>
    </location>
</feature>
<dbReference type="InterPro" id="IPR000445">
    <property type="entry name" value="HhH_motif"/>
</dbReference>
<evidence type="ECO:0000313" key="4">
    <source>
        <dbReference type="EMBL" id="KAH3813543.1"/>
    </source>
</evidence>
<accession>A0A9D4JLT2</accession>
<dbReference type="EMBL" id="JAIWYP010000006">
    <property type="protein sequence ID" value="KAH3813543.1"/>
    <property type="molecule type" value="Genomic_DNA"/>
</dbReference>
<dbReference type="AlphaFoldDB" id="A0A9D4JLT2"/>
<name>A0A9D4JLT2_DREPO</name>